<organism evidence="3 4">
    <name type="scientific">Tenacibaculum lutimaris</name>
    <dbReference type="NCBI Taxonomy" id="285258"/>
    <lineage>
        <taxon>Bacteria</taxon>
        <taxon>Pseudomonadati</taxon>
        <taxon>Bacteroidota</taxon>
        <taxon>Flavobacteriia</taxon>
        <taxon>Flavobacteriales</taxon>
        <taxon>Flavobacteriaceae</taxon>
        <taxon>Tenacibaculum</taxon>
    </lineage>
</organism>
<feature type="chain" id="PRO_5019525092" evidence="1">
    <location>
        <begin position="22"/>
        <end position="638"/>
    </location>
</feature>
<evidence type="ECO:0000313" key="4">
    <source>
        <dbReference type="Proteomes" id="UP000285780"/>
    </source>
</evidence>
<feature type="domain" description="DUF3857" evidence="2">
    <location>
        <begin position="61"/>
        <end position="216"/>
    </location>
</feature>
<gene>
    <name evidence="3" type="ORF">C8N26_0188</name>
</gene>
<dbReference type="Proteomes" id="UP000285780">
    <property type="component" value="Unassembled WGS sequence"/>
</dbReference>
<dbReference type="InterPro" id="IPR038765">
    <property type="entry name" value="Papain-like_cys_pep_sf"/>
</dbReference>
<reference evidence="3 4" key="1">
    <citation type="submission" date="2018-09" db="EMBL/GenBank/DDBJ databases">
        <title>Genomic Encyclopedia of Archaeal and Bacterial Type Strains, Phase II (KMG-II): from individual species to whole genera.</title>
        <authorList>
            <person name="Goeker M."/>
        </authorList>
    </citation>
    <scope>NUCLEOTIDE SEQUENCE [LARGE SCALE GENOMIC DNA]</scope>
    <source>
        <strain evidence="3 4">DSM 16505</strain>
    </source>
</reference>
<dbReference type="AlphaFoldDB" id="A0A420E3W1"/>
<keyword evidence="4" id="KW-1185">Reference proteome</keyword>
<comment type="caution">
    <text evidence="3">The sequence shown here is derived from an EMBL/GenBank/DDBJ whole genome shotgun (WGS) entry which is preliminary data.</text>
</comment>
<dbReference type="Pfam" id="PF12969">
    <property type="entry name" value="DUF3857"/>
    <property type="match status" value="1"/>
</dbReference>
<dbReference type="InterPro" id="IPR024618">
    <property type="entry name" value="DUF3857"/>
</dbReference>
<evidence type="ECO:0000256" key="1">
    <source>
        <dbReference type="SAM" id="SignalP"/>
    </source>
</evidence>
<dbReference type="EMBL" id="RAQM01000006">
    <property type="protein sequence ID" value="RKF04795.1"/>
    <property type="molecule type" value="Genomic_DNA"/>
</dbReference>
<feature type="signal peptide" evidence="1">
    <location>
        <begin position="1"/>
        <end position="21"/>
    </location>
</feature>
<sequence length="638" mass="74007">MKTNKLTIFLIVLMLCSTIFSQEEQNLSSLFISKELKENANAILRLNELVIIVEAVDQLTIKQKRIVTVLNKLGKDHIDAYKHYNNDTKITRLSAIIYDALGNKLKKYSKNDFQDVSAIDGGTLYSDSRIKFLEHTPTSYPYTVVFESEVKNSSTAFIPRWFPIENYYLSTEKSVYIVNNPQNIPFKKREKNFNGFSIKNSSNDNVLNYMLTNQQAIKPEYYTIDFEELVPNLSLALENFSVKGIKGSASNWIDLGKWEYNTFYNQEQKVSEQTKSKIIELTKDITDPIEKAKKVYEYVQNKTRYINVSVGIGGLKPIESHVVDRVGYGDCKGLTNYTRALLKLINIDSYFAEVFAGSKKKNMDYTFPQIQGNHVILNIPNNGNDIWLECTSQTLPFGFLGDFTDDRNVLVITPEGAIAKRTPAYINKDNLQVNKATIRLLPEGNISAQLERKSYGTQYDDKYYIENYTQKELNKHYKTNVWSYNNNLEIEDIKHVNNKEKVEFTESLNIKIEKFATVRDSSYLFKLNVFNRVTGIPKKYRNRQRSLEIERGFTDKDEFIFGIPQGYTLTNLPDDINITNKFGTYSVHFEKIDSTSFKYKREFSLIKGVHPKENYKDYRKFRKTVAKYDNLRTELTKL</sequence>
<proteinExistence type="predicted"/>
<accession>A0A420E3W1</accession>
<dbReference type="Gene3D" id="3.10.620.30">
    <property type="match status" value="1"/>
</dbReference>
<evidence type="ECO:0000259" key="2">
    <source>
        <dbReference type="Pfam" id="PF12969"/>
    </source>
</evidence>
<evidence type="ECO:0000313" key="3">
    <source>
        <dbReference type="EMBL" id="RKF04795.1"/>
    </source>
</evidence>
<dbReference type="Gene3D" id="2.60.120.1130">
    <property type="match status" value="1"/>
</dbReference>
<name>A0A420E3W1_9FLAO</name>
<dbReference type="SUPFAM" id="SSF54001">
    <property type="entry name" value="Cysteine proteinases"/>
    <property type="match status" value="1"/>
</dbReference>
<keyword evidence="1" id="KW-0732">Signal</keyword>
<protein>
    <submittedName>
        <fullName evidence="3">Uncharacterized protein DUF3857</fullName>
    </submittedName>
</protein>
<dbReference type="RefSeq" id="WP_245962507.1">
    <property type="nucleotide sequence ID" value="NZ_RAQM01000006.1"/>
</dbReference>